<evidence type="ECO:0000256" key="1">
    <source>
        <dbReference type="SAM" id="Phobius"/>
    </source>
</evidence>
<accession>A0A5N6DT05</accession>
<keyword evidence="1" id="KW-0812">Transmembrane</keyword>
<feature type="transmembrane region" description="Helical" evidence="1">
    <location>
        <begin position="40"/>
        <end position="63"/>
    </location>
</feature>
<protein>
    <submittedName>
        <fullName evidence="2">Uncharacterized protein</fullName>
    </submittedName>
</protein>
<organism evidence="2 3">
    <name type="scientific">Aspergillus parasiticus</name>
    <dbReference type="NCBI Taxonomy" id="5067"/>
    <lineage>
        <taxon>Eukaryota</taxon>
        <taxon>Fungi</taxon>
        <taxon>Dikarya</taxon>
        <taxon>Ascomycota</taxon>
        <taxon>Pezizomycotina</taxon>
        <taxon>Eurotiomycetes</taxon>
        <taxon>Eurotiomycetidae</taxon>
        <taxon>Eurotiales</taxon>
        <taxon>Aspergillaceae</taxon>
        <taxon>Aspergillus</taxon>
        <taxon>Aspergillus subgen. Circumdati</taxon>
    </lineage>
</organism>
<gene>
    <name evidence="2" type="ORF">BDV34DRAFT_190851</name>
</gene>
<keyword evidence="3" id="KW-1185">Reference proteome</keyword>
<sequence length="66" mass="7663">MMARWPSGLRRTTQVLKIKLELALEQLGCLRMMKIAWVRIPPLSVVFCLSQFLSVLFLPLSFLTDR</sequence>
<reference evidence="2 3" key="1">
    <citation type="submission" date="2019-04" db="EMBL/GenBank/DDBJ databases">
        <title>Fungal friends and foes A comparative genomics study of 23 Aspergillus species from section Flavi.</title>
        <authorList>
            <consortium name="DOE Joint Genome Institute"/>
            <person name="Kjaerbolling I."/>
            <person name="Vesth T.C."/>
            <person name="Frisvad J.C."/>
            <person name="Nybo J.L."/>
            <person name="Theobald S."/>
            <person name="Kildgaard S."/>
            <person name="Petersen T.I."/>
            <person name="Kuo A."/>
            <person name="Sato A."/>
            <person name="Lyhne E.K."/>
            <person name="Kogle M.E."/>
            <person name="Wiebenga A."/>
            <person name="Kun R.S."/>
            <person name="Lubbers R.J."/>
            <person name="Makela M.R."/>
            <person name="Barry K."/>
            <person name="Chovatia M."/>
            <person name="Clum A."/>
            <person name="Daum C."/>
            <person name="Haridas S."/>
            <person name="He G."/>
            <person name="LaButti K."/>
            <person name="Lipzen A."/>
            <person name="Mondo S."/>
            <person name="Pangilinan J."/>
            <person name="Riley R."/>
            <person name="Salamov A."/>
            <person name="Simmons B.A."/>
            <person name="Magnuson J.K."/>
            <person name="Henrissat B."/>
            <person name="Mortensen U.H."/>
            <person name="Larsen T.O."/>
            <person name="De vries R.P."/>
            <person name="Grigoriev I.V."/>
            <person name="Machida M."/>
            <person name="Baker S.E."/>
            <person name="Andersen M.R."/>
        </authorList>
    </citation>
    <scope>NUCLEOTIDE SEQUENCE [LARGE SCALE GENOMIC DNA]</scope>
    <source>
        <strain evidence="2 3">CBS 117618</strain>
    </source>
</reference>
<keyword evidence="1" id="KW-0472">Membrane</keyword>
<evidence type="ECO:0000313" key="2">
    <source>
        <dbReference type="EMBL" id="KAB8208321.1"/>
    </source>
</evidence>
<dbReference type="VEuPathDB" id="FungiDB:BDV34DRAFT_190851"/>
<dbReference type="AlphaFoldDB" id="A0A5N6DT05"/>
<keyword evidence="1" id="KW-1133">Transmembrane helix</keyword>
<name>A0A5N6DT05_ASPPA</name>
<dbReference type="EMBL" id="ML734952">
    <property type="protein sequence ID" value="KAB8208321.1"/>
    <property type="molecule type" value="Genomic_DNA"/>
</dbReference>
<proteinExistence type="predicted"/>
<evidence type="ECO:0000313" key="3">
    <source>
        <dbReference type="Proteomes" id="UP000326532"/>
    </source>
</evidence>
<dbReference type="Proteomes" id="UP000326532">
    <property type="component" value="Unassembled WGS sequence"/>
</dbReference>